<comment type="caution">
    <text evidence="4">The sequence shown here is derived from an EMBL/GenBank/DDBJ whole genome shotgun (WGS) entry which is preliminary data.</text>
</comment>
<comment type="similarity">
    <text evidence="1">Belongs to the DprA/Smf family.</text>
</comment>
<evidence type="ECO:0000259" key="2">
    <source>
        <dbReference type="Pfam" id="PF02481"/>
    </source>
</evidence>
<dbReference type="InterPro" id="IPR041614">
    <property type="entry name" value="DprA_WH"/>
</dbReference>
<evidence type="ECO:0000313" key="5">
    <source>
        <dbReference type="Proteomes" id="UP001319180"/>
    </source>
</evidence>
<dbReference type="Gene3D" id="3.40.50.450">
    <property type="match status" value="1"/>
</dbReference>
<dbReference type="PANTHER" id="PTHR43022">
    <property type="entry name" value="PROTEIN SMF"/>
    <property type="match status" value="1"/>
</dbReference>
<gene>
    <name evidence="4" type="primary">dprA</name>
    <name evidence="4" type="ORF">KK078_08415</name>
</gene>
<dbReference type="Pfam" id="PF02481">
    <property type="entry name" value="DNA_processg_A"/>
    <property type="match status" value="1"/>
</dbReference>
<dbReference type="RefSeq" id="WP_254089813.1">
    <property type="nucleotide sequence ID" value="NZ_JAHESC010000009.1"/>
</dbReference>
<dbReference type="InterPro" id="IPR010994">
    <property type="entry name" value="RuvA_2-like"/>
</dbReference>
<dbReference type="AlphaFoldDB" id="A0AAP2D910"/>
<dbReference type="Proteomes" id="UP001319180">
    <property type="component" value="Unassembled WGS sequence"/>
</dbReference>
<name>A0AAP2D910_9BACT</name>
<reference evidence="4 5" key="1">
    <citation type="submission" date="2021-05" db="EMBL/GenBank/DDBJ databases">
        <title>A Polyphasic approach of four new species of the genus Ohtaekwangia: Ohtaekwangia histidinii sp. nov., Ohtaekwangia cretensis sp. nov., Ohtaekwangia indiensis sp. nov., Ohtaekwangia reichenbachii sp. nov. from diverse environment.</title>
        <authorList>
            <person name="Octaviana S."/>
        </authorList>
    </citation>
    <scope>NUCLEOTIDE SEQUENCE [LARGE SCALE GENOMIC DNA]</scope>
    <source>
        <strain evidence="4 5">PWU37</strain>
    </source>
</reference>
<feature type="domain" description="DprA winged helix" evidence="3">
    <location>
        <begin position="300"/>
        <end position="361"/>
    </location>
</feature>
<evidence type="ECO:0000313" key="4">
    <source>
        <dbReference type="EMBL" id="MBT1686575.1"/>
    </source>
</evidence>
<feature type="domain" description="Smf/DprA SLOG" evidence="2">
    <location>
        <begin position="80"/>
        <end position="285"/>
    </location>
</feature>
<dbReference type="InterPro" id="IPR057666">
    <property type="entry name" value="DrpA_SLOG"/>
</dbReference>
<dbReference type="InterPro" id="IPR003488">
    <property type="entry name" value="DprA"/>
</dbReference>
<dbReference type="Gene3D" id="1.10.10.10">
    <property type="entry name" value="Winged helix-like DNA-binding domain superfamily/Winged helix DNA-binding domain"/>
    <property type="match status" value="1"/>
</dbReference>
<dbReference type="PANTHER" id="PTHR43022:SF1">
    <property type="entry name" value="PROTEIN SMF"/>
    <property type="match status" value="1"/>
</dbReference>
<organism evidence="4 5">
    <name type="scientific">Dawidia soli</name>
    <dbReference type="NCBI Taxonomy" id="2782352"/>
    <lineage>
        <taxon>Bacteria</taxon>
        <taxon>Pseudomonadati</taxon>
        <taxon>Bacteroidota</taxon>
        <taxon>Cytophagia</taxon>
        <taxon>Cytophagales</taxon>
        <taxon>Chryseotaleaceae</taxon>
        <taxon>Dawidia</taxon>
    </lineage>
</organism>
<dbReference type="Pfam" id="PF14520">
    <property type="entry name" value="HHH_5"/>
    <property type="match status" value="1"/>
</dbReference>
<dbReference type="Pfam" id="PF17782">
    <property type="entry name" value="WHD_DprA"/>
    <property type="match status" value="1"/>
</dbReference>
<dbReference type="GO" id="GO:0009294">
    <property type="term" value="P:DNA-mediated transformation"/>
    <property type="evidence" value="ECO:0007669"/>
    <property type="project" value="InterPro"/>
</dbReference>
<keyword evidence="5" id="KW-1185">Reference proteome</keyword>
<proteinExistence type="inferred from homology"/>
<sequence>MDQNRLSSIALHFIPGIGSRTLRQLVSYCGSAQDVFRASRLTLLQIPGVGPVTADAIRQGRPWKQAEEELTRARKAGVSLVLYTDPQYPSRLRAIEDAPSLLYLQGNINLEHKKIVAIVGTRRSTEYGKSCLESLLEGLAAHDALVLSGLAYGIDIQAHRLALKHGLPTVGVLGSGIDVIYPAAHRDTAQKMLQYGGLLTENPFGTKPDAHNFPARNRIIAGLCDALVVVEAADKGGALITADLANGYFKDVFAFPGSIRQQYSNGCNQLIKAHKAHLLTSVKDLEYIMNWETPQPVVTPEAAPTYSDYEPEEQMVLRTLWESAAPLMLDALSGRSGLPPGQLASILLTLELKGAVTPMPGSAYRMNLSTHGKTTAVA</sequence>
<dbReference type="InterPro" id="IPR036388">
    <property type="entry name" value="WH-like_DNA-bd_sf"/>
</dbReference>
<dbReference type="NCBIfam" id="TIGR00732">
    <property type="entry name" value="dprA"/>
    <property type="match status" value="1"/>
</dbReference>
<evidence type="ECO:0000259" key="3">
    <source>
        <dbReference type="Pfam" id="PF17782"/>
    </source>
</evidence>
<evidence type="ECO:0000256" key="1">
    <source>
        <dbReference type="ARBA" id="ARBA00006525"/>
    </source>
</evidence>
<accession>A0AAP2D910</accession>
<dbReference type="SUPFAM" id="SSF102405">
    <property type="entry name" value="MCP/YpsA-like"/>
    <property type="match status" value="1"/>
</dbReference>
<protein>
    <submittedName>
        <fullName evidence="4">DNA-processing protein DprA</fullName>
    </submittedName>
</protein>
<dbReference type="EMBL" id="JAHESC010000009">
    <property type="protein sequence ID" value="MBT1686575.1"/>
    <property type="molecule type" value="Genomic_DNA"/>
</dbReference>
<dbReference type="SUPFAM" id="SSF47781">
    <property type="entry name" value="RuvA domain 2-like"/>
    <property type="match status" value="1"/>
</dbReference>